<dbReference type="SUPFAM" id="SSF55729">
    <property type="entry name" value="Acyl-CoA N-acyltransferases (Nat)"/>
    <property type="match status" value="1"/>
</dbReference>
<dbReference type="InterPro" id="IPR016181">
    <property type="entry name" value="Acyl_CoA_acyltransferase"/>
</dbReference>
<evidence type="ECO:0000256" key="1">
    <source>
        <dbReference type="ARBA" id="ARBA00022679"/>
    </source>
</evidence>
<feature type="domain" description="N-acetyltransferase" evidence="3">
    <location>
        <begin position="16"/>
        <end position="186"/>
    </location>
</feature>
<name>A0A1X2HYK0_9FUNG</name>
<accession>A0A1X2HYK0</accession>
<dbReference type="EMBL" id="MCGE01000045">
    <property type="protein sequence ID" value="ORZ05224.1"/>
    <property type="molecule type" value="Genomic_DNA"/>
</dbReference>
<comment type="caution">
    <text evidence="4">The sequence shown here is derived from an EMBL/GenBank/DDBJ whole genome shotgun (WGS) entry which is preliminary data.</text>
</comment>
<dbReference type="AlphaFoldDB" id="A0A1X2HYK0"/>
<dbReference type="GO" id="GO:0016747">
    <property type="term" value="F:acyltransferase activity, transferring groups other than amino-acyl groups"/>
    <property type="evidence" value="ECO:0007669"/>
    <property type="project" value="InterPro"/>
</dbReference>
<keyword evidence="1 4" id="KW-0808">Transferase</keyword>
<dbReference type="PANTHER" id="PTHR43877">
    <property type="entry name" value="AMINOALKYLPHOSPHONATE N-ACETYLTRANSFERASE-RELATED-RELATED"/>
    <property type="match status" value="1"/>
</dbReference>
<evidence type="ECO:0000313" key="5">
    <source>
        <dbReference type="Proteomes" id="UP000193560"/>
    </source>
</evidence>
<dbReference type="Proteomes" id="UP000193560">
    <property type="component" value="Unassembled WGS sequence"/>
</dbReference>
<evidence type="ECO:0000256" key="2">
    <source>
        <dbReference type="ARBA" id="ARBA00023315"/>
    </source>
</evidence>
<dbReference type="CDD" id="cd04301">
    <property type="entry name" value="NAT_SF"/>
    <property type="match status" value="1"/>
</dbReference>
<dbReference type="OrthoDB" id="9975416at2759"/>
<gene>
    <name evidence="4" type="ORF">BCR42DRAFT_428431</name>
</gene>
<keyword evidence="5" id="KW-1185">Reference proteome</keyword>
<dbReference type="Pfam" id="PF00583">
    <property type="entry name" value="Acetyltransf_1"/>
    <property type="match status" value="1"/>
</dbReference>
<organism evidence="4 5">
    <name type="scientific">Absidia repens</name>
    <dbReference type="NCBI Taxonomy" id="90262"/>
    <lineage>
        <taxon>Eukaryota</taxon>
        <taxon>Fungi</taxon>
        <taxon>Fungi incertae sedis</taxon>
        <taxon>Mucoromycota</taxon>
        <taxon>Mucoromycotina</taxon>
        <taxon>Mucoromycetes</taxon>
        <taxon>Mucorales</taxon>
        <taxon>Cunninghamellaceae</taxon>
        <taxon>Absidia</taxon>
    </lineage>
</organism>
<feature type="non-terminal residue" evidence="4">
    <location>
        <position position="1"/>
    </location>
</feature>
<keyword evidence="2 4" id="KW-0012">Acyltransferase</keyword>
<evidence type="ECO:0000313" key="4">
    <source>
        <dbReference type="EMBL" id="ORZ05224.1"/>
    </source>
</evidence>
<dbReference type="Gene3D" id="3.40.630.30">
    <property type="match status" value="1"/>
</dbReference>
<dbReference type="InterPro" id="IPR050832">
    <property type="entry name" value="Bact_Acetyltransf"/>
</dbReference>
<evidence type="ECO:0000259" key="3">
    <source>
        <dbReference type="PROSITE" id="PS51186"/>
    </source>
</evidence>
<reference evidence="4 5" key="1">
    <citation type="submission" date="2016-07" db="EMBL/GenBank/DDBJ databases">
        <title>Pervasive Adenine N6-methylation of Active Genes in Fungi.</title>
        <authorList>
            <consortium name="DOE Joint Genome Institute"/>
            <person name="Mondo S.J."/>
            <person name="Dannebaum R.O."/>
            <person name="Kuo R.C."/>
            <person name="Labutti K."/>
            <person name="Haridas S."/>
            <person name="Kuo A."/>
            <person name="Salamov A."/>
            <person name="Ahrendt S.R."/>
            <person name="Lipzen A."/>
            <person name="Sullivan W."/>
            <person name="Andreopoulos W.B."/>
            <person name="Clum A."/>
            <person name="Lindquist E."/>
            <person name="Daum C."/>
            <person name="Ramamoorthy G.K."/>
            <person name="Gryganskyi A."/>
            <person name="Culley D."/>
            <person name="Magnuson J.K."/>
            <person name="James T.Y."/>
            <person name="O'Malley M.A."/>
            <person name="Stajich J.E."/>
            <person name="Spatafora J.W."/>
            <person name="Visel A."/>
            <person name="Grigoriev I.V."/>
        </authorList>
    </citation>
    <scope>NUCLEOTIDE SEQUENCE [LARGE SCALE GENOMIC DNA]</scope>
    <source>
        <strain evidence="4 5">NRRL 1336</strain>
    </source>
</reference>
<dbReference type="STRING" id="90262.A0A1X2HYK0"/>
<protein>
    <submittedName>
        <fullName evidence="4">Acyl-CoA N-acyltransferase</fullName>
    </submittedName>
</protein>
<dbReference type="PROSITE" id="PS51186">
    <property type="entry name" value="GNAT"/>
    <property type="match status" value="1"/>
</dbReference>
<dbReference type="InterPro" id="IPR000182">
    <property type="entry name" value="GNAT_dom"/>
</dbReference>
<proteinExistence type="predicted"/>
<sequence>MIKPKLKAPKSPNMDIQILQPDPSYAESLSELARRLFTDTFGDDNPPEDLKAYLESVYTPDIQRQELNDPSIYTYMAIDKHLTPVAFCQLKESKNVYDFVGDPNAIELSRIYVDKRYAGKGIGKKLLAECISKAIQIGKKTIWLGVWEFNPTAIKFYKGHGFRKVGTHTFSVGSKLDTDEVMIKQL</sequence>